<evidence type="ECO:0008006" key="4">
    <source>
        <dbReference type="Google" id="ProtNLM"/>
    </source>
</evidence>
<dbReference type="STRING" id="1484053.SAMN05444274_105172"/>
<dbReference type="AlphaFoldDB" id="A0A1M5BJ62"/>
<feature type="transmembrane region" description="Helical" evidence="1">
    <location>
        <begin position="285"/>
        <end position="304"/>
    </location>
</feature>
<feature type="transmembrane region" description="Helical" evidence="1">
    <location>
        <begin position="260"/>
        <end position="279"/>
    </location>
</feature>
<evidence type="ECO:0000256" key="1">
    <source>
        <dbReference type="SAM" id="Phobius"/>
    </source>
</evidence>
<accession>A0A1M5BJ62</accession>
<dbReference type="Pfam" id="PF19992">
    <property type="entry name" value="DUF6427"/>
    <property type="match status" value="1"/>
</dbReference>
<feature type="transmembrane region" description="Helical" evidence="1">
    <location>
        <begin position="57"/>
        <end position="77"/>
    </location>
</feature>
<dbReference type="InterPro" id="IPR045625">
    <property type="entry name" value="DUF6427"/>
</dbReference>
<keyword evidence="1" id="KW-0472">Membrane</keyword>
<keyword evidence="1" id="KW-1133">Transmembrane helix</keyword>
<evidence type="ECO:0000313" key="3">
    <source>
        <dbReference type="Proteomes" id="UP000184164"/>
    </source>
</evidence>
<reference evidence="2 3" key="1">
    <citation type="submission" date="2016-11" db="EMBL/GenBank/DDBJ databases">
        <authorList>
            <person name="Jaros S."/>
            <person name="Januszkiewicz K."/>
            <person name="Wedrychowicz H."/>
        </authorList>
    </citation>
    <scope>NUCLEOTIDE SEQUENCE [LARGE SCALE GENOMIC DNA]</scope>
    <source>
        <strain evidence="2 3">DSM 26910</strain>
    </source>
</reference>
<feature type="transmembrane region" description="Helical" evidence="1">
    <location>
        <begin position="97"/>
        <end position="125"/>
    </location>
</feature>
<proteinExistence type="predicted"/>
<feature type="transmembrane region" description="Helical" evidence="1">
    <location>
        <begin position="180"/>
        <end position="200"/>
    </location>
</feature>
<feature type="transmembrane region" description="Helical" evidence="1">
    <location>
        <begin position="228"/>
        <end position="248"/>
    </location>
</feature>
<protein>
    <recommendedName>
        <fullName evidence="4">Beta-carotene 15,15'-monooxygenase</fullName>
    </recommendedName>
</protein>
<organism evidence="2 3">
    <name type="scientific">Mariniphaga anaerophila</name>
    <dbReference type="NCBI Taxonomy" id="1484053"/>
    <lineage>
        <taxon>Bacteria</taxon>
        <taxon>Pseudomonadati</taxon>
        <taxon>Bacteroidota</taxon>
        <taxon>Bacteroidia</taxon>
        <taxon>Marinilabiliales</taxon>
        <taxon>Prolixibacteraceae</taxon>
        <taxon>Mariniphaga</taxon>
    </lineage>
</organism>
<dbReference type="Proteomes" id="UP000184164">
    <property type="component" value="Unassembled WGS sequence"/>
</dbReference>
<gene>
    <name evidence="2" type="ORF">SAMN05444274_105172</name>
</gene>
<keyword evidence="1" id="KW-0812">Transmembrane</keyword>
<evidence type="ECO:0000313" key="2">
    <source>
        <dbReference type="EMBL" id="SHF42551.1"/>
    </source>
</evidence>
<keyword evidence="3" id="KW-1185">Reference proteome</keyword>
<dbReference type="EMBL" id="FQUM01000005">
    <property type="protein sequence ID" value="SHF42551.1"/>
    <property type="molecule type" value="Genomic_DNA"/>
</dbReference>
<feature type="transmembrane region" description="Helical" evidence="1">
    <location>
        <begin position="12"/>
        <end position="30"/>
    </location>
</feature>
<feature type="transmembrane region" description="Helical" evidence="1">
    <location>
        <begin position="145"/>
        <end position="168"/>
    </location>
</feature>
<sequence>MLLKTLKSNRAVNFFLFPFMGILFWLKSLISPEAYPFYRGEQDNILYAPIHNLLKDYLLLQIIVTLFLVVGMALVLLQMNNKYNIIRIRTMLPAPLFVLIVSGFMSIHALHPVYFAALFVLLAVYRLFSAFDQLKPYSPAFDSGFFLGIASLFYFNAFVLLPAFLVGVGILSRETKWRELAVCLLGFTLPFVFAFSYAFVSDQVPEFLGVLESNIVTPVSTLWTNIPLMIYLGLLLVLIFFGTVKILQQYDTKKVSTRRFFVVLFLVFACILASFILVPATSVEIFVLAAIPVTFLLTNFFVFLKRRFWGELWFFLLVAAVVALEFLA</sequence>
<name>A0A1M5BJ62_9BACT</name>
<feature type="transmembrane region" description="Helical" evidence="1">
    <location>
        <begin position="311"/>
        <end position="327"/>
    </location>
</feature>